<name>A0A9D3BU16_NOTFU</name>
<evidence type="ECO:0000313" key="4">
    <source>
        <dbReference type="Proteomes" id="UP000822369"/>
    </source>
</evidence>
<gene>
    <name evidence="3" type="ORF">G4P62_018489</name>
</gene>
<sequence length="342" mass="37785">MEWSFHVLPSTQRKGSIIQLWSSLMILVVRRIQSCGFHLFLLVLRKEQYEEAESMGVDLHTLAKTTKGDQWSRPRLCHIKRDPEHGLGMTVTPINDGVGVSPGQRGCYMVSTVTDGPAENAGVCTGDMLIWINGVSVSILTHGTLCRTLKKSEGSVTVLVIDRHSHSCYVRRRVPILPVMAESSSLPYATKTMHLEKRQDGFGFLLRRERLGVPLKIAHVLREVDVGSAAEAAGMEDGDLLLAVNGEPVESKEHEDVVVMIRNSGGKVTLTSICMQGLRFYKNLGISPLLFHEVCPLHKTPNEDSPGKTIRHGQDAENIRPDYPSVWDQGCSEDSVAQVIAL</sequence>
<dbReference type="Proteomes" id="UP000822369">
    <property type="component" value="Chromosome 7"/>
</dbReference>
<feature type="domain" description="PDZ" evidence="2">
    <location>
        <begin position="192"/>
        <end position="270"/>
    </location>
</feature>
<dbReference type="Gene3D" id="2.30.42.10">
    <property type="match status" value="2"/>
</dbReference>
<dbReference type="PANTHER" id="PTHR14191">
    <property type="entry name" value="PDZ DOMAIN CONTAINING PROTEIN"/>
    <property type="match status" value="1"/>
</dbReference>
<dbReference type="InterPro" id="IPR051067">
    <property type="entry name" value="NHER"/>
</dbReference>
<dbReference type="PANTHER" id="PTHR14191:SF20">
    <property type="entry name" value="NA(+)_H(+) EXCHANGE REGULATORY COFACTOR NHE-RF4"/>
    <property type="match status" value="1"/>
</dbReference>
<keyword evidence="1" id="KW-0677">Repeat</keyword>
<evidence type="ECO:0000259" key="2">
    <source>
        <dbReference type="PROSITE" id="PS50106"/>
    </source>
</evidence>
<dbReference type="EMBL" id="JAAVVJ010000007">
    <property type="protein sequence ID" value="KAF7219459.1"/>
    <property type="molecule type" value="Genomic_DNA"/>
</dbReference>
<dbReference type="GO" id="GO:0016324">
    <property type="term" value="C:apical plasma membrane"/>
    <property type="evidence" value="ECO:0007669"/>
    <property type="project" value="TreeGrafter"/>
</dbReference>
<dbReference type="InterPro" id="IPR001478">
    <property type="entry name" value="PDZ"/>
</dbReference>
<dbReference type="SUPFAM" id="SSF50156">
    <property type="entry name" value="PDZ domain-like"/>
    <property type="match status" value="2"/>
</dbReference>
<dbReference type="SMART" id="SM00228">
    <property type="entry name" value="PDZ"/>
    <property type="match status" value="2"/>
</dbReference>
<organism evidence="3 4">
    <name type="scientific">Nothobranchius furzeri</name>
    <name type="common">Turquoise killifish</name>
    <dbReference type="NCBI Taxonomy" id="105023"/>
    <lineage>
        <taxon>Eukaryota</taxon>
        <taxon>Metazoa</taxon>
        <taxon>Chordata</taxon>
        <taxon>Craniata</taxon>
        <taxon>Vertebrata</taxon>
        <taxon>Euteleostomi</taxon>
        <taxon>Actinopterygii</taxon>
        <taxon>Neopterygii</taxon>
        <taxon>Teleostei</taxon>
        <taxon>Neoteleostei</taxon>
        <taxon>Acanthomorphata</taxon>
        <taxon>Ovalentaria</taxon>
        <taxon>Atherinomorphae</taxon>
        <taxon>Cyprinodontiformes</taxon>
        <taxon>Nothobranchiidae</taxon>
        <taxon>Nothobranchius</taxon>
    </lineage>
</organism>
<dbReference type="PROSITE" id="PS50106">
    <property type="entry name" value="PDZ"/>
    <property type="match status" value="2"/>
</dbReference>
<dbReference type="GO" id="GO:0072659">
    <property type="term" value="P:protein localization to plasma membrane"/>
    <property type="evidence" value="ECO:0007669"/>
    <property type="project" value="TreeGrafter"/>
</dbReference>
<dbReference type="OrthoDB" id="10009200at2759"/>
<dbReference type="CDD" id="cd06768">
    <property type="entry name" value="PDZ_NHERF-like"/>
    <property type="match status" value="1"/>
</dbReference>
<feature type="domain" description="PDZ" evidence="2">
    <location>
        <begin position="76"/>
        <end position="164"/>
    </location>
</feature>
<dbReference type="AlphaFoldDB" id="A0A9D3BU16"/>
<dbReference type="GO" id="GO:0005102">
    <property type="term" value="F:signaling receptor binding"/>
    <property type="evidence" value="ECO:0007669"/>
    <property type="project" value="TreeGrafter"/>
</dbReference>
<protein>
    <submittedName>
        <fullName evidence="3">Transcript variant X2</fullName>
    </submittedName>
</protein>
<reference evidence="3" key="1">
    <citation type="submission" date="2020-03" db="EMBL/GenBank/DDBJ databases">
        <title>Intra-Species Differences in Population Size shape Life History and Genome Evolution.</title>
        <authorList>
            <person name="Willemsen D."/>
            <person name="Cui R."/>
            <person name="Valenzano D.R."/>
        </authorList>
    </citation>
    <scope>NUCLEOTIDE SEQUENCE</scope>
    <source>
        <strain evidence="3">GRZ</strain>
        <tissue evidence="3">Whole</tissue>
    </source>
</reference>
<dbReference type="GO" id="GO:0043495">
    <property type="term" value="F:protein-membrane adaptor activity"/>
    <property type="evidence" value="ECO:0007669"/>
    <property type="project" value="TreeGrafter"/>
</dbReference>
<accession>A0A9D3BU16</accession>
<evidence type="ECO:0000313" key="3">
    <source>
        <dbReference type="EMBL" id="KAF7219459.1"/>
    </source>
</evidence>
<evidence type="ECO:0000256" key="1">
    <source>
        <dbReference type="ARBA" id="ARBA00022737"/>
    </source>
</evidence>
<dbReference type="Pfam" id="PF00595">
    <property type="entry name" value="PDZ"/>
    <property type="match status" value="2"/>
</dbReference>
<comment type="caution">
    <text evidence="3">The sequence shown here is derived from an EMBL/GenBank/DDBJ whole genome shotgun (WGS) entry which is preliminary data.</text>
</comment>
<dbReference type="InterPro" id="IPR036034">
    <property type="entry name" value="PDZ_sf"/>
</dbReference>
<proteinExistence type="predicted"/>